<dbReference type="EMBL" id="LT607413">
    <property type="protein sequence ID" value="SCE86916.1"/>
    <property type="molecule type" value="Genomic_DNA"/>
</dbReference>
<dbReference type="InterPro" id="IPR019920">
    <property type="entry name" value="F420-binding_dom_put"/>
</dbReference>
<dbReference type="InterPro" id="IPR012349">
    <property type="entry name" value="Split_barrel_FMN-bd"/>
</dbReference>
<dbReference type="InterPro" id="IPR052019">
    <property type="entry name" value="F420H2_bilvrd_red/Heme_oxyg"/>
</dbReference>
<dbReference type="InParanoid" id="A0A1C4VSG5"/>
<accession>A0A1C4VSG5</accession>
<dbReference type="Gene3D" id="2.30.110.10">
    <property type="entry name" value="Electron Transport, Fmn-binding Protein, Chain A"/>
    <property type="match status" value="1"/>
</dbReference>
<name>A0A1C4VSG5_MICEC</name>
<organism evidence="3 4">
    <name type="scientific">Micromonospora echinospora</name>
    <name type="common">Micromonospora purpurea</name>
    <dbReference type="NCBI Taxonomy" id="1877"/>
    <lineage>
        <taxon>Bacteria</taxon>
        <taxon>Bacillati</taxon>
        <taxon>Actinomycetota</taxon>
        <taxon>Actinomycetes</taxon>
        <taxon>Micromonosporales</taxon>
        <taxon>Micromonosporaceae</taxon>
        <taxon>Micromonospora</taxon>
    </lineage>
</organism>
<keyword evidence="1" id="KW-0560">Oxidoreductase</keyword>
<dbReference type="RefSeq" id="WP_088981006.1">
    <property type="nucleotide sequence ID" value="NZ_LT607413.1"/>
</dbReference>
<dbReference type="PANTHER" id="PTHR35176:SF6">
    <property type="entry name" value="HEME OXYGENASE HI_0854-RELATED"/>
    <property type="match status" value="1"/>
</dbReference>
<dbReference type="AlphaFoldDB" id="A0A1C4VSG5"/>
<dbReference type="GO" id="GO:0005829">
    <property type="term" value="C:cytosol"/>
    <property type="evidence" value="ECO:0007669"/>
    <property type="project" value="TreeGrafter"/>
</dbReference>
<sequence>MAFLTADDIALLNEPQLAHVATIEADGTPHVTPVWVDTDGEHVIFNTAKGRVKHRNLERNPVVAISVSDRANDYRTLWIKGTVEMTTEGADEHIDRMAKKYLDKDTYPFRKPGEERVIVKVTPTQRLSQG</sequence>
<feature type="domain" description="Pyridoxamine 5'-phosphate oxidase N-terminal" evidence="2">
    <location>
        <begin position="10"/>
        <end position="125"/>
    </location>
</feature>
<evidence type="ECO:0000259" key="2">
    <source>
        <dbReference type="Pfam" id="PF01243"/>
    </source>
</evidence>
<dbReference type="Proteomes" id="UP000198253">
    <property type="component" value="Chromosome I"/>
</dbReference>
<dbReference type="OrthoDB" id="162914at2"/>
<dbReference type="Pfam" id="PF01243">
    <property type="entry name" value="PNPOx_N"/>
    <property type="match status" value="1"/>
</dbReference>
<protein>
    <submittedName>
        <fullName evidence="3">PPOX class probable F420-dependent enzyme</fullName>
    </submittedName>
</protein>
<dbReference type="GO" id="GO:0016627">
    <property type="term" value="F:oxidoreductase activity, acting on the CH-CH group of donors"/>
    <property type="evidence" value="ECO:0007669"/>
    <property type="project" value="TreeGrafter"/>
</dbReference>
<evidence type="ECO:0000313" key="3">
    <source>
        <dbReference type="EMBL" id="SCE86916.1"/>
    </source>
</evidence>
<evidence type="ECO:0000256" key="1">
    <source>
        <dbReference type="ARBA" id="ARBA00023002"/>
    </source>
</evidence>
<dbReference type="PANTHER" id="PTHR35176">
    <property type="entry name" value="HEME OXYGENASE HI_0854-RELATED"/>
    <property type="match status" value="1"/>
</dbReference>
<reference evidence="4" key="1">
    <citation type="submission" date="2016-06" db="EMBL/GenBank/DDBJ databases">
        <authorList>
            <person name="Varghese N."/>
            <person name="Submissions Spin"/>
        </authorList>
    </citation>
    <scope>NUCLEOTIDE SEQUENCE [LARGE SCALE GENOMIC DNA]</scope>
    <source>
        <strain evidence="4">DSM 43816</strain>
    </source>
</reference>
<evidence type="ECO:0000313" key="4">
    <source>
        <dbReference type="Proteomes" id="UP000198253"/>
    </source>
</evidence>
<keyword evidence="4" id="KW-1185">Reference proteome</keyword>
<dbReference type="SUPFAM" id="SSF50475">
    <property type="entry name" value="FMN-binding split barrel"/>
    <property type="match status" value="1"/>
</dbReference>
<dbReference type="NCBIfam" id="TIGR03618">
    <property type="entry name" value="Rv1155_F420"/>
    <property type="match status" value="1"/>
</dbReference>
<dbReference type="GO" id="GO:0070967">
    <property type="term" value="F:coenzyme F420 binding"/>
    <property type="evidence" value="ECO:0007669"/>
    <property type="project" value="TreeGrafter"/>
</dbReference>
<dbReference type="InterPro" id="IPR011576">
    <property type="entry name" value="Pyridox_Oxase_N"/>
</dbReference>
<gene>
    <name evidence="3" type="ORF">GA0070618_1521</name>
</gene>
<proteinExistence type="predicted"/>